<feature type="transmembrane region" description="Helical" evidence="1">
    <location>
        <begin position="6"/>
        <end position="25"/>
    </location>
</feature>
<dbReference type="Proteomes" id="UP000298663">
    <property type="component" value="Unassembled WGS sequence"/>
</dbReference>
<feature type="transmembrane region" description="Helical" evidence="1">
    <location>
        <begin position="120"/>
        <end position="139"/>
    </location>
</feature>
<evidence type="ECO:0000313" key="4">
    <source>
        <dbReference type="Proteomes" id="UP000298663"/>
    </source>
</evidence>
<dbReference type="Gene3D" id="1.20.1070.10">
    <property type="entry name" value="Rhodopsin 7-helix transmembrane proteins"/>
    <property type="match status" value="1"/>
</dbReference>
<keyword evidence="1" id="KW-0812">Transmembrane</keyword>
<proteinExistence type="predicted"/>
<feature type="transmembrane region" description="Helical" evidence="1">
    <location>
        <begin position="273"/>
        <end position="294"/>
    </location>
</feature>
<protein>
    <recommendedName>
        <fullName evidence="2">7TM GPCR serpentine receptor class x (Srx) domain-containing protein</fullName>
    </recommendedName>
</protein>
<feature type="domain" description="7TM GPCR serpentine receptor class x (Srx)" evidence="2">
    <location>
        <begin position="14"/>
        <end position="289"/>
    </location>
</feature>
<dbReference type="AlphaFoldDB" id="A0A4U5NYF0"/>
<gene>
    <name evidence="3" type="ORF">L596_012573</name>
</gene>
<dbReference type="OrthoDB" id="5825164at2759"/>
<dbReference type="EMBL" id="AZBU02000003">
    <property type="protein sequence ID" value="TKR88314.1"/>
    <property type="molecule type" value="Genomic_DNA"/>
</dbReference>
<feature type="transmembrane region" description="Helical" evidence="1">
    <location>
        <begin position="241"/>
        <end position="261"/>
    </location>
</feature>
<reference evidence="3 4" key="1">
    <citation type="journal article" date="2015" name="Genome Biol.">
        <title>Comparative genomics of Steinernema reveals deeply conserved gene regulatory networks.</title>
        <authorList>
            <person name="Dillman A.R."/>
            <person name="Macchietto M."/>
            <person name="Porter C.F."/>
            <person name="Rogers A."/>
            <person name="Williams B."/>
            <person name="Antoshechkin I."/>
            <person name="Lee M.M."/>
            <person name="Goodwin Z."/>
            <person name="Lu X."/>
            <person name="Lewis E.E."/>
            <person name="Goodrich-Blair H."/>
            <person name="Stock S.P."/>
            <person name="Adams B.J."/>
            <person name="Sternberg P.W."/>
            <person name="Mortazavi A."/>
        </authorList>
    </citation>
    <scope>NUCLEOTIDE SEQUENCE [LARGE SCALE GENOMIC DNA]</scope>
    <source>
        <strain evidence="3 4">ALL</strain>
    </source>
</reference>
<reference evidence="3 4" key="2">
    <citation type="journal article" date="2019" name="G3 (Bethesda)">
        <title>Hybrid Assembly of the Genome of the Entomopathogenic Nematode Steinernema carpocapsae Identifies the X-Chromosome.</title>
        <authorList>
            <person name="Serra L."/>
            <person name="Macchietto M."/>
            <person name="Macias-Munoz A."/>
            <person name="McGill C.J."/>
            <person name="Rodriguez I.M."/>
            <person name="Rodriguez B."/>
            <person name="Murad R."/>
            <person name="Mortazavi A."/>
        </authorList>
    </citation>
    <scope>NUCLEOTIDE SEQUENCE [LARGE SCALE GENOMIC DNA]</scope>
    <source>
        <strain evidence="3 4">ALL</strain>
    </source>
</reference>
<organism evidence="3 4">
    <name type="scientific">Steinernema carpocapsae</name>
    <name type="common">Entomopathogenic nematode</name>
    <dbReference type="NCBI Taxonomy" id="34508"/>
    <lineage>
        <taxon>Eukaryota</taxon>
        <taxon>Metazoa</taxon>
        <taxon>Ecdysozoa</taxon>
        <taxon>Nematoda</taxon>
        <taxon>Chromadorea</taxon>
        <taxon>Rhabditida</taxon>
        <taxon>Tylenchina</taxon>
        <taxon>Panagrolaimomorpha</taxon>
        <taxon>Strongyloidoidea</taxon>
        <taxon>Steinernematidae</taxon>
        <taxon>Steinernema</taxon>
    </lineage>
</organism>
<dbReference type="PANTHER" id="PTHR23017">
    <property type="entry name" value="SERPENTINE RECEPTOR, CLASS X"/>
    <property type="match status" value="1"/>
</dbReference>
<feature type="transmembrane region" description="Helical" evidence="1">
    <location>
        <begin position="180"/>
        <end position="203"/>
    </location>
</feature>
<dbReference type="InterPro" id="IPR019430">
    <property type="entry name" value="7TM_GPCR_serpentine_rcpt_Srx"/>
</dbReference>
<sequence>MNFTPITLTFIFLMLINILVHYLILHKVYFHKLFGRTFGFLWICRQFWYLEQLVILLLGFTYAISINNEVDESSLWHRIAASPSFGCFFANFVNLLISINRACVVAVPLKYKMLFSMKRTRILVAFCAFLTIVVCLPAFKPTCLRMWANPFVDPVEELAKMKESGKTSTNLCNLKEVFEYGGIVLTVGCMMLIDAFTFFRVLWISKVQVYVILKNDDSFQERINLNLAGPLKKELKLCNMIVAQQVTSIICSFVLSCFYLLPGLENQKYLFLISWALTSLVDGMVVLIFTPNFFKTTVKKHYSSSVTFSSTVLSSC</sequence>
<dbReference type="Pfam" id="PF10328">
    <property type="entry name" value="7TM_GPCR_Srx"/>
    <property type="match status" value="1"/>
</dbReference>
<accession>A0A4U5NYF0</accession>
<dbReference type="PANTHER" id="PTHR23017:SF3">
    <property type="entry name" value="G-PROTEIN COUPLED RECEPTORS FAMILY 1 PROFILE DOMAIN-CONTAINING PROTEIN"/>
    <property type="match status" value="1"/>
</dbReference>
<evidence type="ECO:0000256" key="1">
    <source>
        <dbReference type="SAM" id="Phobius"/>
    </source>
</evidence>
<keyword evidence="4" id="KW-1185">Reference proteome</keyword>
<evidence type="ECO:0000313" key="3">
    <source>
        <dbReference type="EMBL" id="TKR88314.1"/>
    </source>
</evidence>
<feature type="transmembrane region" description="Helical" evidence="1">
    <location>
        <begin position="76"/>
        <end position="99"/>
    </location>
</feature>
<evidence type="ECO:0000259" key="2">
    <source>
        <dbReference type="Pfam" id="PF10328"/>
    </source>
</evidence>
<feature type="transmembrane region" description="Helical" evidence="1">
    <location>
        <begin position="46"/>
        <end position="64"/>
    </location>
</feature>
<keyword evidence="1" id="KW-0472">Membrane</keyword>
<name>A0A4U5NYF0_STECR</name>
<comment type="caution">
    <text evidence="3">The sequence shown here is derived from an EMBL/GenBank/DDBJ whole genome shotgun (WGS) entry which is preliminary data.</text>
</comment>
<dbReference type="SUPFAM" id="SSF81321">
    <property type="entry name" value="Family A G protein-coupled receptor-like"/>
    <property type="match status" value="1"/>
</dbReference>
<keyword evidence="1" id="KW-1133">Transmembrane helix</keyword>